<evidence type="ECO:0000256" key="8">
    <source>
        <dbReference type="ARBA" id="ARBA00022490"/>
    </source>
</evidence>
<dbReference type="SMART" id="SM00875">
    <property type="entry name" value="BACK"/>
    <property type="match status" value="1"/>
</dbReference>
<keyword evidence="15" id="KW-0539">Nucleus</keyword>
<comment type="similarity">
    <text evidence="4">Belongs to the peptidase C78 family. ZUFSP subfamily.</text>
</comment>
<evidence type="ECO:0000256" key="9">
    <source>
        <dbReference type="ARBA" id="ARBA00022723"/>
    </source>
</evidence>
<evidence type="ECO:0000256" key="13">
    <source>
        <dbReference type="ARBA" id="ARBA00022833"/>
    </source>
</evidence>
<keyword evidence="11" id="KW-0863">Zinc-finger</keyword>
<comment type="caution">
    <text evidence="21">The sequence shown here is derived from an EMBL/GenBank/DDBJ whole genome shotgun (WGS) entry which is preliminary data.</text>
</comment>
<dbReference type="EC" id="3.4.19.12" evidence="6"/>
<evidence type="ECO:0000313" key="22">
    <source>
        <dbReference type="Proteomes" id="UP001107558"/>
    </source>
</evidence>
<comment type="catalytic activity">
    <reaction evidence="1">
        <text>Thiol-dependent hydrolysis of ester, thioester, amide, peptide and isopeptide bonds formed by the C-terminal Gly of ubiquitin (a 76-residue protein attached to proteins as an intracellular targeting signal).</text>
        <dbReference type="EC" id="3.4.19.12"/>
    </reaction>
</comment>
<comment type="subcellular location">
    <subcellularLocation>
        <location evidence="3">Cytoplasm</location>
    </subcellularLocation>
    <subcellularLocation>
        <location evidence="2">Nucleus</location>
    </subcellularLocation>
</comment>
<organism evidence="21 22">
    <name type="scientific">Polypedilum vanderplanki</name>
    <name type="common">Sleeping chironomid midge</name>
    <dbReference type="NCBI Taxonomy" id="319348"/>
    <lineage>
        <taxon>Eukaryota</taxon>
        <taxon>Metazoa</taxon>
        <taxon>Ecdysozoa</taxon>
        <taxon>Arthropoda</taxon>
        <taxon>Hexapoda</taxon>
        <taxon>Insecta</taxon>
        <taxon>Pterygota</taxon>
        <taxon>Neoptera</taxon>
        <taxon>Endopterygota</taxon>
        <taxon>Diptera</taxon>
        <taxon>Nematocera</taxon>
        <taxon>Chironomoidea</taxon>
        <taxon>Chironomidae</taxon>
        <taxon>Chironominae</taxon>
        <taxon>Polypedilum</taxon>
        <taxon>Polypedilum</taxon>
    </lineage>
</organism>
<dbReference type="Pfam" id="PF23651">
    <property type="entry name" value="TRAF_BTBD17"/>
    <property type="match status" value="1"/>
</dbReference>
<evidence type="ECO:0000256" key="15">
    <source>
        <dbReference type="ARBA" id="ARBA00023242"/>
    </source>
</evidence>
<evidence type="ECO:0000256" key="3">
    <source>
        <dbReference type="ARBA" id="ARBA00004496"/>
    </source>
</evidence>
<accession>A0A9J6CCZ0</accession>
<dbReference type="InterPro" id="IPR000210">
    <property type="entry name" value="BTB/POZ_dom"/>
</dbReference>
<dbReference type="Gene3D" id="6.20.250.40">
    <property type="match status" value="1"/>
</dbReference>
<dbReference type="PROSITE" id="PS50097">
    <property type="entry name" value="BTB"/>
    <property type="match status" value="1"/>
</dbReference>
<evidence type="ECO:0000256" key="10">
    <source>
        <dbReference type="ARBA" id="ARBA00022737"/>
    </source>
</evidence>
<dbReference type="InterPro" id="IPR056184">
    <property type="entry name" value="TRAF_BTBD17"/>
</dbReference>
<evidence type="ECO:0000256" key="5">
    <source>
        <dbReference type="ARBA" id="ARBA00011274"/>
    </source>
</evidence>
<dbReference type="GO" id="GO:0004843">
    <property type="term" value="F:cysteine-type deubiquitinase activity"/>
    <property type="evidence" value="ECO:0007669"/>
    <property type="project" value="UniProtKB-EC"/>
</dbReference>
<evidence type="ECO:0000256" key="14">
    <source>
        <dbReference type="ARBA" id="ARBA00022990"/>
    </source>
</evidence>
<evidence type="ECO:0000256" key="2">
    <source>
        <dbReference type="ARBA" id="ARBA00004123"/>
    </source>
</evidence>
<keyword evidence="10" id="KW-0677">Repeat</keyword>
<dbReference type="InterPro" id="IPR012462">
    <property type="entry name" value="UFSP1/2_DUB_cat"/>
</dbReference>
<dbReference type="Proteomes" id="UP001107558">
    <property type="component" value="Chromosome 1"/>
</dbReference>
<keyword evidence="12" id="KW-0378">Hydrolase</keyword>
<keyword evidence="8" id="KW-0963">Cytoplasm</keyword>
<evidence type="ECO:0000256" key="1">
    <source>
        <dbReference type="ARBA" id="ARBA00000707"/>
    </source>
</evidence>
<reference evidence="21" key="1">
    <citation type="submission" date="2021-03" db="EMBL/GenBank/DDBJ databases">
        <title>Chromosome level genome of the anhydrobiotic midge Polypedilum vanderplanki.</title>
        <authorList>
            <person name="Yoshida Y."/>
            <person name="Kikawada T."/>
            <person name="Gusev O."/>
        </authorList>
    </citation>
    <scope>NUCLEOTIDE SEQUENCE</scope>
    <source>
        <strain evidence="21">NIAS01</strain>
        <tissue evidence="21">Whole body or cell culture</tissue>
    </source>
</reference>
<protein>
    <recommendedName>
        <fullName evidence="7">Zinc finger-containing ubiquitin peptidase 1</fullName>
        <ecNumber evidence="6">3.4.19.12</ecNumber>
    </recommendedName>
    <alternativeName>
        <fullName evidence="17">Lys-63-specific deubiquitinase ZUFSP</fullName>
    </alternativeName>
    <alternativeName>
        <fullName evidence="16">Zinc finger with UFM1-specific peptidase domain protein</fullName>
    </alternativeName>
</protein>
<keyword evidence="9" id="KW-0479">Metal-binding</keyword>
<dbReference type="CDD" id="cd18493">
    <property type="entry name" value="BACK_BTBD17"/>
    <property type="match status" value="1"/>
</dbReference>
<feature type="region of interest" description="Disordered" evidence="19">
    <location>
        <begin position="470"/>
        <end position="501"/>
    </location>
</feature>
<evidence type="ECO:0000256" key="11">
    <source>
        <dbReference type="ARBA" id="ARBA00022771"/>
    </source>
</evidence>
<gene>
    <name evidence="21" type="ORF">PVAND_009262</name>
</gene>
<dbReference type="FunFam" id="3.90.70.130:FF:000002">
    <property type="entry name" value="Zinc finger containing ubiquitin peptidase 1"/>
    <property type="match status" value="1"/>
</dbReference>
<evidence type="ECO:0000256" key="16">
    <source>
        <dbReference type="ARBA" id="ARBA00029662"/>
    </source>
</evidence>
<feature type="domain" description="BTB" evidence="20">
    <location>
        <begin position="27"/>
        <end position="97"/>
    </location>
</feature>
<comment type="function">
    <text evidence="18">Deubiquitinase with endodeubiquitinase activity that specifically interacts with and cleaves 'Lys-63'-linked long polyubiquitin chains. Shows only weak activity against 'Lys-11' and 'Lys-48'-linked chains. Plays an important role in genome stability pathways, functioning to prevent spontaneous DNA damage and also promote cellular survival in response to exogenous DNA damage. Modulates the ubiquitination status of replication protein A (RPA) complex proteins in response to replication stress.</text>
</comment>
<feature type="compositionally biased region" description="Polar residues" evidence="19">
    <location>
        <begin position="470"/>
        <end position="480"/>
    </location>
</feature>
<dbReference type="InterPro" id="IPR051481">
    <property type="entry name" value="BTB-POZ/Galectin-3-binding"/>
</dbReference>
<dbReference type="Pfam" id="PF00651">
    <property type="entry name" value="BTB"/>
    <property type="match status" value="1"/>
</dbReference>
<dbReference type="PANTHER" id="PTHR24410:SF41">
    <property type="entry name" value="HL07962P"/>
    <property type="match status" value="1"/>
</dbReference>
<dbReference type="GO" id="GO:0005634">
    <property type="term" value="C:nucleus"/>
    <property type="evidence" value="ECO:0007669"/>
    <property type="project" value="UniProtKB-SubCell"/>
</dbReference>
<name>A0A9J6CCZ0_POLVA</name>
<evidence type="ECO:0000313" key="21">
    <source>
        <dbReference type="EMBL" id="KAG5679712.1"/>
    </source>
</evidence>
<sequence length="1192" mass="133499">MGEEVEFTDQNSVLMKVAGLYANHLMSDIILVVGENRYPAHRVILSASSEVFQVMLMNPQWSESKESVINLFEDEHSVQVFPLFLKYLYTGQVKISVESAMPLLSLADKYNIKDLIVLCRDYMQKNISKAGQTGILISWLQYSNIDVHQQLTNELKIFLKLNFEMVAYSNGFVNIDPNNLCSILQQNDLVVESEKKLFDIVEHWLMLKREQIEKEESLSDEDKQSHMKSLIEGVCVYIRYPMMSIRELASIPLKPITHFCKEFFCNMISIGMSFHTNRPINTDSDLYQFTPRLYTSDSFCLEMTVKEIHKVENYKTFGACFFSLESFSNSSESPDDNAIQWEIDFFPRGIRFCKAQLINVFNYNPNANSSIEVPESILKTVRVRCTCRIRINDEIRFKIAVLMSGNQNNITHNKTFHTRVEYFSRENNVINLDNLIPYEELDTDNSVYLIGEGRDESIIECVKSKMSSNEQHQYQLKNGPSSSSKSSSSSNNGSSSSSAMHSCEICGESGFSDEKMLEHTQKNHIDNQAQCPFCGLTGDSNLLLHVNQAHLDYLTPENELMSFIDDSKTPSGDSDSMSMSCGMLSPSITDIAGIDNINQLSNGIASKHHNDFKSAAKEQASTSNHTKVLSNNYNSVAKKSESLNNININNIMDDNNNNNNNNSSNCDISNGANGVNDIVENHGEGSPLRSQLGLKLKQANKPKITIPASIPSPLICFMCPYTTNDPNILEEHINRSHFDPVSPGLNLNNGSSLAGAAAAASSNNHLDTTETFSCPICVRCFDNDLHALELHVNHEHSDILSPAKIDSSLATCTNTTTSITQQEEAAACNTICPVCGVLFPPEMKTQEMELHIEAHFTKSPTVTEQVSPDLEKEARKAQEQRDFELLQAQYGMDNQGNFREQSAVAMQRAVYAGEMSVADYYCRQVGLRAAEQTGVDDCSSCTKSVVPRILSLSASSPGIIKSYICSNVDHYAASYGDRGWGCGYRNAQMIISSISNNPMYNELLRAAIGSNSMPSISKIQKMIENAWAQGFDEQGKEQLGCKLFETRKWIGATEIVTLFSWMRIECQLVDFHRPTALNGCHPELFNYVLRYFEQPRSHIPPLYLQHQGHSRTIIGIEQKTSGLTLLILDPSHSPKQVASLGTSQDSLRLLRRGPSAMKAPQYQIVSVVGKILTEEDYQASKIIRSLRIPPDR</sequence>
<keyword evidence="22" id="KW-1185">Reference proteome</keyword>
<evidence type="ECO:0000256" key="19">
    <source>
        <dbReference type="SAM" id="MobiDB-lite"/>
    </source>
</evidence>
<evidence type="ECO:0000256" key="18">
    <source>
        <dbReference type="ARBA" id="ARBA00045669"/>
    </source>
</evidence>
<dbReference type="GO" id="GO:0008270">
    <property type="term" value="F:zinc ion binding"/>
    <property type="evidence" value="ECO:0007669"/>
    <property type="project" value="UniProtKB-KW"/>
</dbReference>
<evidence type="ECO:0000256" key="17">
    <source>
        <dbReference type="ARBA" id="ARBA00031481"/>
    </source>
</evidence>
<feature type="compositionally biased region" description="Low complexity" evidence="19">
    <location>
        <begin position="481"/>
        <end position="498"/>
    </location>
</feature>
<proteinExistence type="inferred from homology"/>
<dbReference type="InterPro" id="IPR013087">
    <property type="entry name" value="Znf_C2H2_type"/>
</dbReference>
<dbReference type="SMART" id="SM00225">
    <property type="entry name" value="BTB"/>
    <property type="match status" value="1"/>
</dbReference>
<keyword evidence="13" id="KW-0862">Zinc</keyword>
<dbReference type="InterPro" id="IPR011333">
    <property type="entry name" value="SKP1/BTB/POZ_sf"/>
</dbReference>
<dbReference type="CDD" id="cd18292">
    <property type="entry name" value="BTB_POZ_BTBD17"/>
    <property type="match status" value="1"/>
</dbReference>
<dbReference type="Gene3D" id="3.30.710.10">
    <property type="entry name" value="Potassium Channel Kv1.1, Chain A"/>
    <property type="match status" value="1"/>
</dbReference>
<dbReference type="Pfam" id="PF07910">
    <property type="entry name" value="Peptidase_C78"/>
    <property type="match status" value="1"/>
</dbReference>
<dbReference type="InterPro" id="IPR011705">
    <property type="entry name" value="BACK"/>
</dbReference>
<dbReference type="OrthoDB" id="288987at2759"/>
<dbReference type="Gene3D" id="3.90.70.130">
    <property type="match status" value="1"/>
</dbReference>
<evidence type="ECO:0000256" key="4">
    <source>
        <dbReference type="ARBA" id="ARBA00010469"/>
    </source>
</evidence>
<evidence type="ECO:0000259" key="20">
    <source>
        <dbReference type="PROSITE" id="PS50097"/>
    </source>
</evidence>
<dbReference type="EMBL" id="JADBJN010000001">
    <property type="protein sequence ID" value="KAG5679712.1"/>
    <property type="molecule type" value="Genomic_DNA"/>
</dbReference>
<dbReference type="AlphaFoldDB" id="A0A9J6CCZ0"/>
<evidence type="ECO:0000256" key="6">
    <source>
        <dbReference type="ARBA" id="ARBA00012759"/>
    </source>
</evidence>
<dbReference type="SMART" id="SM00355">
    <property type="entry name" value="ZnF_C2H2"/>
    <property type="match status" value="5"/>
</dbReference>
<evidence type="ECO:0000256" key="12">
    <source>
        <dbReference type="ARBA" id="ARBA00022801"/>
    </source>
</evidence>
<keyword evidence="14" id="KW-0007">Acetylation</keyword>
<dbReference type="SUPFAM" id="SSF54695">
    <property type="entry name" value="POZ domain"/>
    <property type="match status" value="1"/>
</dbReference>
<dbReference type="Gene3D" id="1.25.40.420">
    <property type="match status" value="1"/>
</dbReference>
<dbReference type="GO" id="GO:0005737">
    <property type="term" value="C:cytoplasm"/>
    <property type="evidence" value="ECO:0007669"/>
    <property type="project" value="UniProtKB-SubCell"/>
</dbReference>
<dbReference type="Pfam" id="PF07707">
    <property type="entry name" value="BACK"/>
    <property type="match status" value="1"/>
</dbReference>
<evidence type="ECO:0000256" key="7">
    <source>
        <dbReference type="ARBA" id="ARBA00021993"/>
    </source>
</evidence>
<dbReference type="PANTHER" id="PTHR24410">
    <property type="entry name" value="HL07962P-RELATED"/>
    <property type="match status" value="1"/>
</dbReference>
<comment type="subunit">
    <text evidence="5">Interacts with RPA1 and RPA2.</text>
</comment>